<dbReference type="PANTHER" id="PTHR43477:SF1">
    <property type="entry name" value="DIHYDROANTICAPSIN 7-DEHYDROGENASE"/>
    <property type="match status" value="1"/>
</dbReference>
<proteinExistence type="inferred from homology"/>
<evidence type="ECO:0000313" key="4">
    <source>
        <dbReference type="Proteomes" id="UP000466307"/>
    </source>
</evidence>
<sequence>MATPTGDTPICVVVGATGAMGAVITARLVDRGHRVLAVGRSADELDKLSATSDLITPCRADIASDDAIGTISAAIDGPVGLALFAAGLPVRGSVDTIEPSALALAANIKVGGVARLLQSVRDRLVEGSRFVAIAGSLGIEPGPLDAGPGTANAALLNLMRQIGALYGPRGVTTHTIAPGPVDTPRLRALIETQSAETGVPESEIWDRYRSKTTLGRLPTLDEIAWLVETLLAPEASVLHGAVLTADGGVRHGIL</sequence>
<dbReference type="PANTHER" id="PTHR43477">
    <property type="entry name" value="DIHYDROANTICAPSIN 7-DEHYDROGENASE"/>
    <property type="match status" value="1"/>
</dbReference>
<dbReference type="EMBL" id="JAADZU010000045">
    <property type="protein sequence ID" value="NDK90720.1"/>
    <property type="molecule type" value="Genomic_DNA"/>
</dbReference>
<reference evidence="3 4" key="1">
    <citation type="submission" date="2020-01" db="EMBL/GenBank/DDBJ databases">
        <title>Investigation of new actinobacteria for the biodesulphurisation of diesel fuel.</title>
        <authorList>
            <person name="Athi Narayanan S.M."/>
        </authorList>
    </citation>
    <scope>NUCLEOTIDE SEQUENCE [LARGE SCALE GENOMIC DNA]</scope>
    <source>
        <strain evidence="3 4">213E</strain>
    </source>
</reference>
<name>A0A7K3LR93_9ACTN</name>
<evidence type="ECO:0000313" key="3">
    <source>
        <dbReference type="EMBL" id="NDK90720.1"/>
    </source>
</evidence>
<organism evidence="3 4">
    <name type="scientific">Gordonia desulfuricans</name>
    <dbReference type="NCBI Taxonomy" id="89051"/>
    <lineage>
        <taxon>Bacteria</taxon>
        <taxon>Bacillati</taxon>
        <taxon>Actinomycetota</taxon>
        <taxon>Actinomycetes</taxon>
        <taxon>Mycobacteriales</taxon>
        <taxon>Gordoniaceae</taxon>
        <taxon>Gordonia</taxon>
    </lineage>
</organism>
<dbReference type="SUPFAM" id="SSF51735">
    <property type="entry name" value="NAD(P)-binding Rossmann-fold domains"/>
    <property type="match status" value="1"/>
</dbReference>
<dbReference type="RefSeq" id="WP_059039592.1">
    <property type="nucleotide sequence ID" value="NZ_JAADZU010000045.1"/>
</dbReference>
<dbReference type="InterPro" id="IPR051122">
    <property type="entry name" value="SDR_DHRS6-like"/>
</dbReference>
<dbReference type="Pfam" id="PF13561">
    <property type="entry name" value="adh_short_C2"/>
    <property type="match status" value="1"/>
</dbReference>
<keyword evidence="2" id="KW-0560">Oxidoreductase</keyword>
<dbReference type="InterPro" id="IPR036291">
    <property type="entry name" value="NAD(P)-bd_dom_sf"/>
</dbReference>
<protein>
    <submittedName>
        <fullName evidence="3">SDR family oxidoreductase</fullName>
    </submittedName>
</protein>
<keyword evidence="4" id="KW-1185">Reference proteome</keyword>
<accession>A0A7K3LR93</accession>
<evidence type="ECO:0000256" key="2">
    <source>
        <dbReference type="ARBA" id="ARBA00023002"/>
    </source>
</evidence>
<dbReference type="Proteomes" id="UP000466307">
    <property type="component" value="Unassembled WGS sequence"/>
</dbReference>
<dbReference type="PRINTS" id="PR00081">
    <property type="entry name" value="GDHRDH"/>
</dbReference>
<evidence type="ECO:0000256" key="1">
    <source>
        <dbReference type="ARBA" id="ARBA00006484"/>
    </source>
</evidence>
<comment type="caution">
    <text evidence="3">The sequence shown here is derived from an EMBL/GenBank/DDBJ whole genome shotgun (WGS) entry which is preliminary data.</text>
</comment>
<dbReference type="GO" id="GO:0016491">
    <property type="term" value="F:oxidoreductase activity"/>
    <property type="evidence" value="ECO:0007669"/>
    <property type="project" value="UniProtKB-KW"/>
</dbReference>
<dbReference type="Gene3D" id="3.40.50.720">
    <property type="entry name" value="NAD(P)-binding Rossmann-like Domain"/>
    <property type="match status" value="1"/>
</dbReference>
<comment type="similarity">
    <text evidence="1">Belongs to the short-chain dehydrogenases/reductases (SDR) family.</text>
</comment>
<dbReference type="AlphaFoldDB" id="A0A7K3LR93"/>
<dbReference type="InterPro" id="IPR002347">
    <property type="entry name" value="SDR_fam"/>
</dbReference>
<gene>
    <name evidence="3" type="ORF">GYA93_14175</name>
</gene>